<gene>
    <name evidence="1" type="ORF">HMPREF1549_01989</name>
</gene>
<sequence length="39" mass="4267">MALALAVLACSVDRGALLRVRVRMRVGMPLTARMEVLNL</sequence>
<protein>
    <submittedName>
        <fullName evidence="1">Uncharacterized protein</fullName>
    </submittedName>
</protein>
<evidence type="ECO:0000313" key="2">
    <source>
        <dbReference type="Proteomes" id="UP000016498"/>
    </source>
</evidence>
<dbReference type="AlphaFoldDB" id="U1RET0"/>
<proteinExistence type="predicted"/>
<evidence type="ECO:0000313" key="1">
    <source>
        <dbReference type="EMBL" id="ERH18163.1"/>
    </source>
</evidence>
<comment type="caution">
    <text evidence="1">The sequence shown here is derived from an EMBL/GenBank/DDBJ whole genome shotgun (WGS) entry which is preliminary data.</text>
</comment>
<reference evidence="1 2" key="1">
    <citation type="submission" date="2013-06" db="EMBL/GenBank/DDBJ databases">
        <authorList>
            <person name="Weinstock G."/>
            <person name="Sodergren E."/>
            <person name="Lobos E.A."/>
            <person name="Fulton L."/>
            <person name="Fulton R."/>
            <person name="Courtney L."/>
            <person name="Fronick C."/>
            <person name="O'Laughlin M."/>
            <person name="Godfrey J."/>
            <person name="Wilson R.M."/>
            <person name="Miner T."/>
            <person name="Farmer C."/>
            <person name="Delehaunty K."/>
            <person name="Cordes M."/>
            <person name="Minx P."/>
            <person name="Tomlinson C."/>
            <person name="Chen J."/>
            <person name="Wollam A."/>
            <person name="Pepin K.H."/>
            <person name="Bhonagiri V."/>
            <person name="Zhang X."/>
            <person name="Warren W."/>
            <person name="Mitreva M."/>
            <person name="Mardis E.R."/>
            <person name="Wilson R.K."/>
        </authorList>
    </citation>
    <scope>NUCLEOTIDE SEQUENCE [LARGE SCALE GENOMIC DNA]</scope>
    <source>
        <strain evidence="1 2">F0510</strain>
    </source>
</reference>
<name>U1RET0_9ACTO</name>
<accession>U1RET0</accession>
<dbReference type="HOGENOM" id="CLU_3303413_0_0_11"/>
<organism evidence="1 2">
    <name type="scientific">Actinomyces johnsonii F0510</name>
    <dbReference type="NCBI Taxonomy" id="1227262"/>
    <lineage>
        <taxon>Bacteria</taxon>
        <taxon>Bacillati</taxon>
        <taxon>Actinomycetota</taxon>
        <taxon>Actinomycetes</taxon>
        <taxon>Actinomycetales</taxon>
        <taxon>Actinomycetaceae</taxon>
        <taxon>Actinomyces</taxon>
    </lineage>
</organism>
<dbReference type="EMBL" id="AWSD01000213">
    <property type="protein sequence ID" value="ERH18163.1"/>
    <property type="molecule type" value="Genomic_DNA"/>
</dbReference>
<dbReference type="Proteomes" id="UP000016498">
    <property type="component" value="Unassembled WGS sequence"/>
</dbReference>